<organism>
    <name type="scientific">Serpula lacrymans var. lacrymans (strain S7.9)</name>
    <name type="common">Dry rot fungus</name>
    <dbReference type="NCBI Taxonomy" id="578457"/>
    <lineage>
        <taxon>Eukaryota</taxon>
        <taxon>Fungi</taxon>
        <taxon>Dikarya</taxon>
        <taxon>Basidiomycota</taxon>
        <taxon>Agaricomycotina</taxon>
        <taxon>Agaricomycetes</taxon>
        <taxon>Agaricomycetidae</taxon>
        <taxon>Boletales</taxon>
        <taxon>Coniophorineae</taxon>
        <taxon>Serpulaceae</taxon>
        <taxon>Serpula</taxon>
    </lineage>
</organism>
<keyword evidence="1" id="KW-0812">Transmembrane</keyword>
<reference evidence="3" key="1">
    <citation type="submission" date="2011-04" db="EMBL/GenBank/DDBJ databases">
        <title>Evolution of plant cell wall degrading machinery underlies the functional diversity of forest fungi.</title>
        <authorList>
            <consortium name="US DOE Joint Genome Institute (JGI-PGF)"/>
            <person name="Eastwood D.C."/>
            <person name="Floudas D."/>
            <person name="Binder M."/>
            <person name="Majcherczyk A."/>
            <person name="Schneider P."/>
            <person name="Aerts A."/>
            <person name="Asiegbu F.O."/>
            <person name="Baker S.E."/>
            <person name="Barry K."/>
            <person name="Bendiksby M."/>
            <person name="Blumentritt M."/>
            <person name="Coutinho P.M."/>
            <person name="Cullen D."/>
            <person name="Cullen D."/>
            <person name="Gathman A."/>
            <person name="Goodell B."/>
            <person name="Henrissat B."/>
            <person name="Ihrmark K."/>
            <person name="Kauserud H."/>
            <person name="Kohler A."/>
            <person name="LaButti K."/>
            <person name="Lapidus A."/>
            <person name="Lavin J.L."/>
            <person name="Lee Y.-H."/>
            <person name="Lindquist E."/>
            <person name="Lilly W."/>
            <person name="Lucas S."/>
            <person name="Morin E."/>
            <person name="Murat C."/>
            <person name="Oguiza J.A."/>
            <person name="Park J."/>
            <person name="Pisabarro A.G."/>
            <person name="Riley R."/>
            <person name="Rosling A."/>
            <person name="Salamov A."/>
            <person name="Schmidt O."/>
            <person name="Schmutz J."/>
            <person name="Skrede I."/>
            <person name="Stenlid J."/>
            <person name="Wiebenga A."/>
            <person name="Xie X."/>
            <person name="Kues U."/>
            <person name="Hibbett D.S."/>
            <person name="Hoffmeister D."/>
            <person name="Hogberg N."/>
            <person name="Martin F."/>
            <person name="Grigoriev I.V."/>
            <person name="Watkinson S.C."/>
        </authorList>
    </citation>
    <scope>NUCLEOTIDE SEQUENCE</scope>
    <source>
        <strain evidence="3">S7.9</strain>
    </source>
</reference>
<keyword evidence="1" id="KW-0472">Membrane</keyword>
<dbReference type="OrthoDB" id="2796893at2759"/>
<dbReference type="AlphaFoldDB" id="F8PBD0"/>
<proteinExistence type="predicted"/>
<dbReference type="KEGG" id="sla:SERLADRAFT_479133"/>
<dbReference type="RefSeq" id="XP_007323703.1">
    <property type="nucleotide sequence ID" value="XM_007323641.1"/>
</dbReference>
<feature type="signal peptide" evidence="2">
    <location>
        <begin position="1"/>
        <end position="28"/>
    </location>
</feature>
<evidence type="ECO:0000313" key="3">
    <source>
        <dbReference type="EMBL" id="EGO19570.1"/>
    </source>
</evidence>
<feature type="transmembrane region" description="Helical" evidence="1">
    <location>
        <begin position="205"/>
        <end position="231"/>
    </location>
</feature>
<feature type="chain" id="PRO_5003376438" description="Mid2 domain-containing protein" evidence="2">
    <location>
        <begin position="29"/>
        <end position="326"/>
    </location>
</feature>
<evidence type="ECO:0000256" key="1">
    <source>
        <dbReference type="SAM" id="Phobius"/>
    </source>
</evidence>
<evidence type="ECO:0008006" key="4">
    <source>
        <dbReference type="Google" id="ProtNLM"/>
    </source>
</evidence>
<dbReference type="GeneID" id="18821305"/>
<sequence>MSVSKAQLLAIASVLFVFSAYTISPANGLTQDRGHISTRRTVLDVTTNVTCSSEYSWMNNDEGQSPCLVVGYVQAACAEDSWSITPLLSGHHYDQPNVTTGTINPCSCSWSSYNLYSACTVCQGSSGSVLVWGTYSAECPSSDTSSYFPSGYTISTNTSIPYWASMNPSDWTNVIFNTSQAQTLANEHKADLTPGTSNTSSKSSIVGPVVGGVVGGVAALVIVGIIAFILYKRKKDTTQLMSPVDLDGDENMAPRGTTGLAAVKAHMSHAHSPSDSSSYSYLMTTPAMQLQEVGPRYASPGGISSVAMTPTLYTGSMVSRPNVPMV</sequence>
<keyword evidence="1" id="KW-1133">Transmembrane helix</keyword>
<dbReference type="HOGENOM" id="CLU_053888_0_0_1"/>
<keyword evidence="2" id="KW-0732">Signal</keyword>
<name>F8PBD0_SERL9</name>
<dbReference type="EMBL" id="GL945443">
    <property type="protein sequence ID" value="EGO19570.1"/>
    <property type="molecule type" value="Genomic_DNA"/>
</dbReference>
<evidence type="ECO:0000256" key="2">
    <source>
        <dbReference type="SAM" id="SignalP"/>
    </source>
</evidence>
<gene>
    <name evidence="3" type="ORF">SERLADRAFT_479133</name>
</gene>
<accession>F8PBD0</accession>
<dbReference type="Proteomes" id="UP000008064">
    <property type="component" value="Unassembled WGS sequence"/>
</dbReference>
<protein>
    <recommendedName>
        <fullName evidence="4">Mid2 domain-containing protein</fullName>
    </recommendedName>
</protein>